<dbReference type="Proteomes" id="UP000288805">
    <property type="component" value="Unassembled WGS sequence"/>
</dbReference>
<evidence type="ECO:0000313" key="2">
    <source>
        <dbReference type="EMBL" id="RVX05633.1"/>
    </source>
</evidence>
<name>A0A438J9Q5_VITVI</name>
<accession>A0A438J9Q5</accession>
<protein>
    <submittedName>
        <fullName evidence="2">Uncharacterized protein</fullName>
    </submittedName>
</protein>
<sequence length="121" mass="14005">MVRTTQVLPLWISHGILFNLPDHYETTPPPVVIVPPPIILTINDVKLAKWEARVERLKSKMRQIRLQDGGLTWDDKDDIPVVSLLAKFRMSNIEYYNGVGCLNIHLRLYYIVMRAHDLNDA</sequence>
<dbReference type="EMBL" id="QGNW01000055">
    <property type="protein sequence ID" value="RVX05633.1"/>
    <property type="molecule type" value="Genomic_DNA"/>
</dbReference>
<dbReference type="AlphaFoldDB" id="A0A438J9Q5"/>
<gene>
    <name evidence="2" type="ORF">CK203_027354</name>
    <name evidence="1" type="ORF">CK203_089393</name>
</gene>
<evidence type="ECO:0000313" key="3">
    <source>
        <dbReference type="Proteomes" id="UP000288805"/>
    </source>
</evidence>
<proteinExistence type="predicted"/>
<evidence type="ECO:0000313" key="1">
    <source>
        <dbReference type="EMBL" id="RVW44186.1"/>
    </source>
</evidence>
<reference evidence="2 3" key="1">
    <citation type="journal article" date="2018" name="PLoS Genet.">
        <title>Population sequencing reveals clonal diversity and ancestral inbreeding in the grapevine cultivar Chardonnay.</title>
        <authorList>
            <person name="Roach M.J."/>
            <person name="Johnson D.L."/>
            <person name="Bohlmann J."/>
            <person name="van Vuuren H.J."/>
            <person name="Jones S.J."/>
            <person name="Pretorius I.S."/>
            <person name="Schmidt S.A."/>
            <person name="Borneman A.R."/>
        </authorList>
    </citation>
    <scope>NUCLEOTIDE SEQUENCE [LARGE SCALE GENOMIC DNA]</scope>
    <source>
        <strain evidence="3">cv. Chardonnay</strain>
        <strain evidence="2">I10V1</strain>
        <tissue evidence="2">Leaf</tissue>
    </source>
</reference>
<dbReference type="EMBL" id="QGNW01001360">
    <property type="protein sequence ID" value="RVW44186.1"/>
    <property type="molecule type" value="Genomic_DNA"/>
</dbReference>
<comment type="caution">
    <text evidence="2">The sequence shown here is derived from an EMBL/GenBank/DDBJ whole genome shotgun (WGS) entry which is preliminary data.</text>
</comment>
<organism evidence="2 3">
    <name type="scientific">Vitis vinifera</name>
    <name type="common">Grape</name>
    <dbReference type="NCBI Taxonomy" id="29760"/>
    <lineage>
        <taxon>Eukaryota</taxon>
        <taxon>Viridiplantae</taxon>
        <taxon>Streptophyta</taxon>
        <taxon>Embryophyta</taxon>
        <taxon>Tracheophyta</taxon>
        <taxon>Spermatophyta</taxon>
        <taxon>Magnoliopsida</taxon>
        <taxon>eudicotyledons</taxon>
        <taxon>Gunneridae</taxon>
        <taxon>Pentapetalae</taxon>
        <taxon>rosids</taxon>
        <taxon>Vitales</taxon>
        <taxon>Vitaceae</taxon>
        <taxon>Viteae</taxon>
        <taxon>Vitis</taxon>
    </lineage>
</organism>